<dbReference type="Proteomes" id="UP001495910">
    <property type="component" value="Unassembled WGS sequence"/>
</dbReference>
<dbReference type="PROSITE" id="PS00455">
    <property type="entry name" value="AMP_BINDING"/>
    <property type="match status" value="1"/>
</dbReference>
<dbReference type="Gene3D" id="3.40.50.12780">
    <property type="entry name" value="N-terminal domain of ligase-like"/>
    <property type="match status" value="1"/>
</dbReference>
<evidence type="ECO:0000256" key="4">
    <source>
        <dbReference type="ARBA" id="ARBA00023098"/>
    </source>
</evidence>
<organism evidence="7 8">
    <name type="scientific">Collimonas rhizosphaerae</name>
    <dbReference type="NCBI Taxonomy" id="3126357"/>
    <lineage>
        <taxon>Bacteria</taxon>
        <taxon>Pseudomonadati</taxon>
        <taxon>Pseudomonadota</taxon>
        <taxon>Betaproteobacteria</taxon>
        <taxon>Burkholderiales</taxon>
        <taxon>Oxalobacteraceae</taxon>
        <taxon>Collimonas</taxon>
    </lineage>
</organism>
<dbReference type="InterPro" id="IPR045851">
    <property type="entry name" value="AMP-bd_C_sf"/>
</dbReference>
<dbReference type="Pfam" id="PF23024">
    <property type="entry name" value="AMP-dom_DIP2-like"/>
    <property type="match status" value="1"/>
</dbReference>
<dbReference type="PANTHER" id="PTHR22754:SF32">
    <property type="entry name" value="DISCO-INTERACTING PROTEIN 2"/>
    <property type="match status" value="1"/>
</dbReference>
<dbReference type="Pfam" id="PF00501">
    <property type="entry name" value="AMP-binding"/>
    <property type="match status" value="1"/>
</dbReference>
<dbReference type="SUPFAM" id="SSF56801">
    <property type="entry name" value="Acetyl-CoA synthetase-like"/>
    <property type="match status" value="1"/>
</dbReference>
<dbReference type="InterPro" id="IPR042099">
    <property type="entry name" value="ANL_N_sf"/>
</dbReference>
<dbReference type="Gene3D" id="3.30.300.30">
    <property type="match status" value="1"/>
</dbReference>
<protein>
    <submittedName>
        <fullName evidence="7">Fatty acyl-AMP ligase</fullName>
    </submittedName>
</protein>
<dbReference type="InterPro" id="IPR025110">
    <property type="entry name" value="AMP-bd_C"/>
</dbReference>
<sequence>MTSSLSMSEAALLVQELAAQDIDMDAILRRRAAATPDEVALRFLKNGEDDIVELTYRQLDLRAARLARQLKQQLAPGARVLLVLEPGLNYVTALFAIFKAGATAVPSFPPVGTRAVSRFASICNDCNAQLVIAEGSLQASVDRLNASLSAEGNVPEWLFVGSDFFETQDTQQIPAQADDAARSGAQFPALLQYTSGSTGNPKGVILSAANLISNSRVLDIRLGSAEKHIGFTWLPPYHDMGLMGALLLSIYSGFTLVVMTPAHFVQRPLRWLKGLSTHQATTSVAPNFALDLCVDTITEEEIAELDLSRLKMLFCGAEPVRQATLDRFTEKFKAAGFSSAAFVPCYGLAEATLFISGKSDRDATPRTLLLDQESLACGLARPAGTDAPAAAVISCGTVASGHVMAVVDPDTLQQLPPGAVGELWFKGASVAQGYLNQAEASAEVFNAFIGGDPQDGPYLRTGDLGFVLDEELYITGRIKDVIIFAGRNLYPQDIEAAAQASHPAIRTNGVAAFSVTRDDAEQLVVVAEILRSAKLSGEDLENVEDAIAAAITRSHGLAPHTVHLAPVSTIPLTTSGKVRRSACRDAFNAGSLAYAKARPAPSATVAVTETETETETETDSTTLFQQG</sequence>
<name>A0ABU9PWH0_9BURK</name>
<evidence type="ECO:0000259" key="5">
    <source>
        <dbReference type="Pfam" id="PF00501"/>
    </source>
</evidence>
<dbReference type="RefSeq" id="WP_342829745.1">
    <property type="nucleotide sequence ID" value="NZ_JBANDC010000008.1"/>
</dbReference>
<reference evidence="7 8" key="1">
    <citation type="submission" date="2024-02" db="EMBL/GenBank/DDBJ databases">
        <title>Draft genome sequence of Collimonas sp. strain H4R21, an effective mineral-weathering bacterial strain isolated from the beech rhizosphere.</title>
        <authorList>
            <person name="Morin E."/>
            <person name="Uroz S."/>
            <person name="Leveau J.H.J."/>
            <person name="Kumar R."/>
            <person name="Rey M.W."/>
            <person name="Pham J."/>
        </authorList>
    </citation>
    <scope>NUCLEOTIDE SEQUENCE [LARGE SCALE GENOMIC DNA]</scope>
    <source>
        <strain evidence="7 8">H4R21</strain>
    </source>
</reference>
<proteinExistence type="inferred from homology"/>
<keyword evidence="8" id="KW-1185">Reference proteome</keyword>
<evidence type="ECO:0000313" key="8">
    <source>
        <dbReference type="Proteomes" id="UP001495910"/>
    </source>
</evidence>
<comment type="similarity">
    <text evidence="1">Belongs to the ATP-dependent AMP-binding enzyme family.</text>
</comment>
<dbReference type="InterPro" id="IPR020845">
    <property type="entry name" value="AMP-binding_CS"/>
</dbReference>
<keyword evidence="4" id="KW-0443">Lipid metabolism</keyword>
<gene>
    <name evidence="7" type="ORF">V8G57_12950</name>
</gene>
<dbReference type="InterPro" id="IPR040097">
    <property type="entry name" value="FAAL/FAAC"/>
</dbReference>
<feature type="domain" description="AMP-binding enzyme C-terminal" evidence="6">
    <location>
        <begin position="480"/>
        <end position="594"/>
    </location>
</feature>
<keyword evidence="3" id="KW-0276">Fatty acid metabolism</keyword>
<evidence type="ECO:0000313" key="7">
    <source>
        <dbReference type="EMBL" id="MEM4988297.1"/>
    </source>
</evidence>
<evidence type="ECO:0000256" key="2">
    <source>
        <dbReference type="ARBA" id="ARBA00022598"/>
    </source>
</evidence>
<comment type="caution">
    <text evidence="7">The sequence shown here is derived from an EMBL/GenBank/DDBJ whole genome shotgun (WGS) entry which is preliminary data.</text>
</comment>
<evidence type="ECO:0000259" key="6">
    <source>
        <dbReference type="Pfam" id="PF23024"/>
    </source>
</evidence>
<keyword evidence="2 7" id="KW-0436">Ligase</keyword>
<dbReference type="GO" id="GO:0016874">
    <property type="term" value="F:ligase activity"/>
    <property type="evidence" value="ECO:0007669"/>
    <property type="project" value="UniProtKB-KW"/>
</dbReference>
<dbReference type="PANTHER" id="PTHR22754">
    <property type="entry name" value="DISCO-INTERACTING PROTEIN 2 DIP2 -RELATED"/>
    <property type="match status" value="1"/>
</dbReference>
<accession>A0ABU9PWH0</accession>
<evidence type="ECO:0000256" key="1">
    <source>
        <dbReference type="ARBA" id="ARBA00006432"/>
    </source>
</evidence>
<dbReference type="EMBL" id="JBANDC010000008">
    <property type="protein sequence ID" value="MEM4988297.1"/>
    <property type="molecule type" value="Genomic_DNA"/>
</dbReference>
<evidence type="ECO:0000256" key="3">
    <source>
        <dbReference type="ARBA" id="ARBA00022832"/>
    </source>
</evidence>
<dbReference type="CDD" id="cd05931">
    <property type="entry name" value="FAAL"/>
    <property type="match status" value="1"/>
</dbReference>
<feature type="domain" description="AMP-dependent synthetase/ligase" evidence="5">
    <location>
        <begin position="28"/>
        <end position="435"/>
    </location>
</feature>
<dbReference type="InterPro" id="IPR000873">
    <property type="entry name" value="AMP-dep_synth/lig_dom"/>
</dbReference>